<sequence>MLKGISRFCRMNKTKALNVVLPLLFSKNWSSDRSVPTHIPDQCRNSTDLTVFLVTSYSLETILGIVGNMCLIGVIAKQKEKANVTNILISNLVVSDLFMVIVCLPFTIVYTIMDYWIFGEVMCKMTSFTQCASVTVSILSLVLIALERHQLIINPTGWRPSVTQAYLGIVVTWTLACLVSLPFLTTSILTNDLYKQLSYFMNYSTDKAICMDSWPSEQQRLIYTTTLLLFQYFIPLFFIMLCYVRIYIHLQKRKEMFEKNEYSNRTVQLKRINFLLASMVAAFAICWLPLHIFNTIEDWNYKAIPPCHHNLIFSLCHLVAMASTCVNPVIYGFLNSNFKKEMKSLILNCQRNSLTISVEEYEHLPLSTMQSEVSKGSMMLSSRHNSI</sequence>
<comment type="similarity">
    <text evidence="2 14">Belongs to the G-protein coupled receptor 1 family.</text>
</comment>
<evidence type="ECO:0000259" key="16">
    <source>
        <dbReference type="PROSITE" id="PS50262"/>
    </source>
</evidence>
<organism evidence="17 18">
    <name type="scientific">Alligator mississippiensis</name>
    <name type="common">American alligator</name>
    <dbReference type="NCBI Taxonomy" id="8496"/>
    <lineage>
        <taxon>Eukaryota</taxon>
        <taxon>Metazoa</taxon>
        <taxon>Chordata</taxon>
        <taxon>Craniata</taxon>
        <taxon>Vertebrata</taxon>
        <taxon>Euteleostomi</taxon>
        <taxon>Archelosauria</taxon>
        <taxon>Archosauria</taxon>
        <taxon>Crocodylia</taxon>
        <taxon>Alligatoridae</taxon>
        <taxon>Alligatorinae</taxon>
        <taxon>Alligator</taxon>
    </lineage>
</organism>
<dbReference type="InterPro" id="IPR000276">
    <property type="entry name" value="GPCR_Rhodpsn"/>
</dbReference>
<feature type="transmembrane region" description="Helical" evidence="15">
    <location>
        <begin position="88"/>
        <end position="113"/>
    </location>
</feature>
<evidence type="ECO:0000313" key="17">
    <source>
        <dbReference type="EMBL" id="KYO25157.1"/>
    </source>
</evidence>
<dbReference type="PROSITE" id="PS50262">
    <property type="entry name" value="G_PROTEIN_RECEP_F1_2"/>
    <property type="match status" value="1"/>
</dbReference>
<dbReference type="Proteomes" id="UP000050525">
    <property type="component" value="Unassembled WGS sequence"/>
</dbReference>
<evidence type="ECO:0000256" key="12">
    <source>
        <dbReference type="ARBA" id="ARBA00023224"/>
    </source>
</evidence>
<evidence type="ECO:0000256" key="7">
    <source>
        <dbReference type="ARBA" id="ARBA00023136"/>
    </source>
</evidence>
<dbReference type="FunFam" id="1.20.1070.10:FF:000062">
    <property type="entry name" value="Neuropeptide Y receptor type 1"/>
    <property type="match status" value="1"/>
</dbReference>
<keyword evidence="3" id="KW-1003">Cell membrane</keyword>
<dbReference type="Pfam" id="PF00001">
    <property type="entry name" value="7tm_1"/>
    <property type="match status" value="1"/>
</dbReference>
<comment type="subcellular location">
    <subcellularLocation>
        <location evidence="1">Cell membrane</location>
        <topology evidence="1">Multi-pass membrane protein</topology>
    </subcellularLocation>
</comment>
<evidence type="ECO:0000313" key="18">
    <source>
        <dbReference type="Proteomes" id="UP000050525"/>
    </source>
</evidence>
<keyword evidence="5 15" id="KW-1133">Transmembrane helix</keyword>
<comment type="caution">
    <text evidence="17">The sequence shown here is derived from an EMBL/GenBank/DDBJ whole genome shotgun (WGS) entry which is preliminary data.</text>
</comment>
<reference evidence="17 18" key="1">
    <citation type="journal article" date="2012" name="Genome Biol.">
        <title>Sequencing three crocodilian genomes to illuminate the evolution of archosaurs and amniotes.</title>
        <authorList>
            <person name="St John J.A."/>
            <person name="Braun E.L."/>
            <person name="Isberg S.R."/>
            <person name="Miles L.G."/>
            <person name="Chong A.Y."/>
            <person name="Gongora J."/>
            <person name="Dalzell P."/>
            <person name="Moran C."/>
            <person name="Bed'hom B."/>
            <person name="Abzhanov A."/>
            <person name="Burgess S.C."/>
            <person name="Cooksey A.M."/>
            <person name="Castoe T.A."/>
            <person name="Crawford N.G."/>
            <person name="Densmore L.D."/>
            <person name="Drew J.C."/>
            <person name="Edwards S.V."/>
            <person name="Faircloth B.C."/>
            <person name="Fujita M.K."/>
            <person name="Greenwold M.J."/>
            <person name="Hoffmann F.G."/>
            <person name="Howard J.M."/>
            <person name="Iguchi T."/>
            <person name="Janes D.E."/>
            <person name="Khan S.Y."/>
            <person name="Kohno S."/>
            <person name="de Koning A.J."/>
            <person name="Lance S.L."/>
            <person name="McCarthy F.M."/>
            <person name="McCormack J.E."/>
            <person name="Merchant M.E."/>
            <person name="Peterson D.G."/>
            <person name="Pollock D.D."/>
            <person name="Pourmand N."/>
            <person name="Raney B.J."/>
            <person name="Roessler K.A."/>
            <person name="Sanford J.R."/>
            <person name="Sawyer R.H."/>
            <person name="Schmidt C.J."/>
            <person name="Triplett E.W."/>
            <person name="Tuberville T.D."/>
            <person name="Venegas-Anaya M."/>
            <person name="Howard J.T."/>
            <person name="Jarvis E.D."/>
            <person name="Guillette L.J.Jr."/>
            <person name="Glenn T.C."/>
            <person name="Green R.E."/>
            <person name="Ray D.A."/>
        </authorList>
    </citation>
    <scope>NUCLEOTIDE SEQUENCE [LARGE SCALE GENOMIC DNA]</scope>
    <source>
        <strain evidence="17">KSC_2009_1</strain>
    </source>
</reference>
<dbReference type="AlphaFoldDB" id="A0A151MKW0"/>
<keyword evidence="10 14" id="KW-0675">Receptor</keyword>
<evidence type="ECO:0000256" key="3">
    <source>
        <dbReference type="ARBA" id="ARBA00022475"/>
    </source>
</evidence>
<dbReference type="SUPFAM" id="SSF81321">
    <property type="entry name" value="Family A G protein-coupled receptor-like"/>
    <property type="match status" value="1"/>
</dbReference>
<keyword evidence="8" id="KW-0564">Palmitate</keyword>
<feature type="transmembrane region" description="Helical" evidence="15">
    <location>
        <begin position="166"/>
        <end position="189"/>
    </location>
</feature>
<keyword evidence="6 14" id="KW-0297">G-protein coupled receptor</keyword>
<dbReference type="PROSITE" id="PS00237">
    <property type="entry name" value="G_PROTEIN_RECEP_F1_1"/>
    <property type="match status" value="1"/>
</dbReference>
<dbReference type="eggNOG" id="KOG3656">
    <property type="taxonomic scope" value="Eukaryota"/>
</dbReference>
<feature type="transmembrane region" description="Helical" evidence="15">
    <location>
        <begin position="54"/>
        <end position="76"/>
    </location>
</feature>
<dbReference type="GO" id="GO:0001602">
    <property type="term" value="F:pancreatic polypeptide receptor activity"/>
    <property type="evidence" value="ECO:0007669"/>
    <property type="project" value="TreeGrafter"/>
</dbReference>
<dbReference type="CDD" id="cd15397">
    <property type="entry name" value="7tmA_NPY4R"/>
    <property type="match status" value="1"/>
</dbReference>
<evidence type="ECO:0000256" key="4">
    <source>
        <dbReference type="ARBA" id="ARBA00022692"/>
    </source>
</evidence>
<keyword evidence="4 14" id="KW-0812">Transmembrane</keyword>
<keyword evidence="18" id="KW-1185">Reference proteome</keyword>
<dbReference type="PRINTS" id="PR01015">
    <property type="entry name" value="NRPEPTIDEY4R"/>
</dbReference>
<dbReference type="PRINTS" id="PR01012">
    <property type="entry name" value="NRPEPTIDEYR"/>
</dbReference>
<evidence type="ECO:0000256" key="10">
    <source>
        <dbReference type="ARBA" id="ARBA00023170"/>
    </source>
</evidence>
<evidence type="ECO:0000256" key="15">
    <source>
        <dbReference type="SAM" id="Phobius"/>
    </source>
</evidence>
<feature type="transmembrane region" description="Helical" evidence="15">
    <location>
        <begin position="312"/>
        <end position="334"/>
    </location>
</feature>
<keyword evidence="13" id="KW-0449">Lipoprotein</keyword>
<feature type="transmembrane region" description="Helical" evidence="15">
    <location>
        <begin position="125"/>
        <end position="146"/>
    </location>
</feature>
<evidence type="ECO:0000256" key="11">
    <source>
        <dbReference type="ARBA" id="ARBA00023180"/>
    </source>
</evidence>
<evidence type="ECO:0000256" key="5">
    <source>
        <dbReference type="ARBA" id="ARBA00022989"/>
    </source>
</evidence>
<dbReference type="Gene3D" id="1.20.1070.10">
    <property type="entry name" value="Rhodopsin 7-helix transmembrane proteins"/>
    <property type="match status" value="1"/>
</dbReference>
<feature type="domain" description="G-protein coupled receptors family 1 profile" evidence="16">
    <location>
        <begin position="67"/>
        <end position="331"/>
    </location>
</feature>
<proteinExistence type="inferred from homology"/>
<feature type="transmembrane region" description="Helical" evidence="15">
    <location>
        <begin position="221"/>
        <end position="244"/>
    </location>
</feature>
<evidence type="ECO:0000256" key="13">
    <source>
        <dbReference type="ARBA" id="ARBA00023288"/>
    </source>
</evidence>
<dbReference type="PANTHER" id="PTHR24235">
    <property type="entry name" value="NEUROPEPTIDE Y RECEPTOR"/>
    <property type="match status" value="1"/>
</dbReference>
<dbReference type="InterPro" id="IPR017452">
    <property type="entry name" value="GPCR_Rhodpsn_7TM"/>
</dbReference>
<accession>A0A151MKW0</accession>
<evidence type="ECO:0000256" key="1">
    <source>
        <dbReference type="ARBA" id="ARBA00004651"/>
    </source>
</evidence>
<dbReference type="GO" id="GO:0005886">
    <property type="term" value="C:plasma membrane"/>
    <property type="evidence" value="ECO:0007669"/>
    <property type="project" value="UniProtKB-SubCell"/>
</dbReference>
<dbReference type="PANTHER" id="PTHR24235:SF25">
    <property type="entry name" value="NEUROPEPTIDE Y RECEPTOR TYPE 4-RELATED"/>
    <property type="match status" value="1"/>
</dbReference>
<dbReference type="PRINTS" id="PR00237">
    <property type="entry name" value="GPCRRHODOPSN"/>
</dbReference>
<protein>
    <submittedName>
        <fullName evidence="17">Neuropeptide Y receptor type 4</fullName>
    </submittedName>
</protein>
<keyword evidence="12 14" id="KW-0807">Transducer</keyword>
<evidence type="ECO:0000256" key="9">
    <source>
        <dbReference type="ARBA" id="ARBA00023157"/>
    </source>
</evidence>
<evidence type="ECO:0000256" key="14">
    <source>
        <dbReference type="RuleBase" id="RU000688"/>
    </source>
</evidence>
<gene>
    <name evidence="17" type="ORF">Y1Q_0001783</name>
</gene>
<dbReference type="GO" id="GO:0042923">
    <property type="term" value="F:neuropeptide binding"/>
    <property type="evidence" value="ECO:0007669"/>
    <property type="project" value="TreeGrafter"/>
</dbReference>
<dbReference type="STRING" id="8496.A0A151MKW0"/>
<dbReference type="InterPro" id="IPR000611">
    <property type="entry name" value="NPY_rcpt"/>
</dbReference>
<keyword evidence="7 15" id="KW-0472">Membrane</keyword>
<evidence type="ECO:0000256" key="2">
    <source>
        <dbReference type="ARBA" id="ARBA00010663"/>
    </source>
</evidence>
<dbReference type="GO" id="GO:0043005">
    <property type="term" value="C:neuron projection"/>
    <property type="evidence" value="ECO:0007669"/>
    <property type="project" value="TreeGrafter"/>
</dbReference>
<feature type="transmembrane region" description="Helical" evidence="15">
    <location>
        <begin position="272"/>
        <end position="292"/>
    </location>
</feature>
<keyword evidence="11" id="KW-0325">Glycoprotein</keyword>
<name>A0A151MKW0_ALLMI</name>
<evidence type="ECO:0000256" key="8">
    <source>
        <dbReference type="ARBA" id="ARBA00023139"/>
    </source>
</evidence>
<dbReference type="InterPro" id="IPR001933">
    <property type="entry name" value="NPY4_rcpt"/>
</dbReference>
<evidence type="ECO:0000256" key="6">
    <source>
        <dbReference type="ARBA" id="ARBA00023040"/>
    </source>
</evidence>
<keyword evidence="9" id="KW-1015">Disulfide bond</keyword>
<dbReference type="EMBL" id="AKHW03005917">
    <property type="protein sequence ID" value="KYO25157.1"/>
    <property type="molecule type" value="Genomic_DNA"/>
</dbReference>